<reference evidence="4 5" key="1">
    <citation type="submission" date="2019-04" db="EMBL/GenBank/DDBJ databases">
        <authorList>
            <consortium name="Wellcome Sanger Institute Data Sharing"/>
        </authorList>
    </citation>
    <scope>NUCLEOTIDE SEQUENCE [LARGE SCALE GENOMIC DNA]</scope>
</reference>
<dbReference type="PROSITE" id="PS50157">
    <property type="entry name" value="ZINC_FINGER_C2H2_2"/>
    <property type="match status" value="1"/>
</dbReference>
<dbReference type="AlphaFoldDB" id="A0A8C9V810"/>
<dbReference type="RefSeq" id="XP_018619518.1">
    <property type="nucleotide sequence ID" value="XM_018764002.2"/>
</dbReference>
<reference evidence="4" key="2">
    <citation type="submission" date="2025-08" db="UniProtKB">
        <authorList>
            <consortium name="Ensembl"/>
        </authorList>
    </citation>
    <scope>IDENTIFICATION</scope>
</reference>
<organism evidence="4 5">
    <name type="scientific">Scleropages formosus</name>
    <name type="common">Asian bonytongue</name>
    <name type="synonym">Osteoglossum formosum</name>
    <dbReference type="NCBI Taxonomy" id="113540"/>
    <lineage>
        <taxon>Eukaryota</taxon>
        <taxon>Metazoa</taxon>
        <taxon>Chordata</taxon>
        <taxon>Craniata</taxon>
        <taxon>Vertebrata</taxon>
        <taxon>Euteleostomi</taxon>
        <taxon>Actinopterygii</taxon>
        <taxon>Neopterygii</taxon>
        <taxon>Teleostei</taxon>
        <taxon>Osteoglossocephala</taxon>
        <taxon>Osteoglossomorpha</taxon>
        <taxon>Osteoglossiformes</taxon>
        <taxon>Osteoglossidae</taxon>
        <taxon>Scleropages</taxon>
    </lineage>
</organism>
<sequence length="975" mass="108693">MQLGLSEPPQTEMLSSRKRSCSAEPVFPKKLPRMERLVGGPGPLGLSKAISLSRTFQKEPIKYTEALFSYHLNGKGTALPPLRRSPKNSVSQIIHPFNAERQLSHDILYRTENMAFPVEGSRISVPQEHSTESLFKPYKRNVQNCSPSALGIHTPTALRKLTPHSRSPPGLVIPKPIYGHRPCCMKSGYTSGPCYSIDHALPRINRSISNEEWLRQYGPIALLQRKAHEGLIEERIRQLEQKGAKFPMKEANPEFYCPTGSAENLRIPTLAEPKFIAPYLHPSPSLLNYSSTQISNLQPLPNVNHGKPPSLSGSINEVQEVALSNQGVFIRINQDDHGHPVLSFPQENMHADTIASDVGGKCTEGVSSNVKKGIFRKPMWQREDPRFLFMDVPVPSSPAHRPFLRPFEQSPHHVCKIYSRRGQQDSSLFSEEPVSRLHGQRGDWPACVQKAQIRSSPEHLCQSHGSGAVERLQPYSDNEYMCNLAREKCNVLVKNRSDDDCSSKEALHHPTTGKHPKRTDRNGEKPEHAERASSLPSEVYACKKQRSSDCNKSFANKLSLEEHSEDADSIRAVKTPKTDGEKVPQEEEHELQASSSPPMPVINNVFSLAPCQSYLEKQEKVQKVKAEVTLATCSLQKCDDKGAEVHRRLKKTAVKKSDADVVTVSSYGAVDLCVKTEKRGGLLRKSQLCTDGLDRVGNVQNQVPQHKSSEPSFLTLSFNSAPPPRSHAETTFSFQPVPGQYLKLSAFKNVLPDIFTAGGKEAHLSAQRSTNDSKQAHHLFMKVHLSLCRHISSSVSCTKEQELRAWLAEGEMDRTPSVCPLLGASVREIWLRCQDTAAALSQVICQLENFVSCHQCPFPHVIRAGTIFIPMLVVKEVLFPDIPGELIDQVLQEHRIELRPTTLSEERHLMQLQKRTCSSKQRRLLSLRQLPDIYPDILNLFYLTCVKERLGSASPDGSQPSARVSAGVSVGPRGL</sequence>
<feature type="domain" description="C2H2-type" evidence="3">
    <location>
        <begin position="540"/>
        <end position="576"/>
    </location>
</feature>
<feature type="compositionally biased region" description="Basic and acidic residues" evidence="2">
    <location>
        <begin position="519"/>
        <end position="531"/>
    </location>
</feature>
<feature type="region of interest" description="Disordered" evidence="2">
    <location>
        <begin position="1"/>
        <end position="24"/>
    </location>
</feature>
<dbReference type="InterPro" id="IPR037656">
    <property type="entry name" value="DUF5525"/>
</dbReference>
<keyword evidence="1" id="KW-0863">Zinc-finger</keyword>
<dbReference type="Proteomes" id="UP000694397">
    <property type="component" value="Chromosome 11"/>
</dbReference>
<accession>A0A8C9V810</accession>
<gene>
    <name evidence="4" type="primary">LOC108941281</name>
</gene>
<keyword evidence="1" id="KW-0479">Metal-binding</keyword>
<dbReference type="GeneID" id="108941281"/>
<dbReference type="Pfam" id="PF17663">
    <property type="entry name" value="DUF5525"/>
    <property type="match status" value="2"/>
</dbReference>
<evidence type="ECO:0000256" key="2">
    <source>
        <dbReference type="SAM" id="MobiDB-lite"/>
    </source>
</evidence>
<keyword evidence="1" id="KW-0862">Zinc</keyword>
<feature type="region of interest" description="Disordered" evidence="2">
    <location>
        <begin position="561"/>
        <end position="598"/>
    </location>
</feature>
<keyword evidence="5" id="KW-1185">Reference proteome</keyword>
<dbReference type="KEGG" id="sfm:108941281"/>
<reference evidence="4" key="3">
    <citation type="submission" date="2025-09" db="UniProtKB">
        <authorList>
            <consortium name="Ensembl"/>
        </authorList>
    </citation>
    <scope>IDENTIFICATION</scope>
</reference>
<feature type="compositionally biased region" description="Basic and acidic residues" evidence="2">
    <location>
        <begin position="561"/>
        <end position="586"/>
    </location>
</feature>
<dbReference type="PANTHER" id="PTHR28422:SF1">
    <property type="entry name" value="SIMILAR TO HUMAN CHROMOSOME 15 OPEN READING FRAME 39"/>
    <property type="match status" value="1"/>
</dbReference>
<dbReference type="Ensembl" id="ENSSFOT00015034629.2">
    <property type="protein sequence ID" value="ENSSFOP00015034251.2"/>
    <property type="gene ID" value="ENSSFOG00015021832.2"/>
</dbReference>
<protein>
    <submittedName>
        <fullName evidence="4">Si:dkey-73n10.1</fullName>
    </submittedName>
</protein>
<feature type="region of interest" description="Disordered" evidence="2">
    <location>
        <begin position="952"/>
        <end position="975"/>
    </location>
</feature>
<evidence type="ECO:0000313" key="5">
    <source>
        <dbReference type="Proteomes" id="UP000694397"/>
    </source>
</evidence>
<dbReference type="PANTHER" id="PTHR28422">
    <property type="entry name" value="SIMILAR TO HUMAN CHROMOSOME 15 OPEN READING FRAME 39"/>
    <property type="match status" value="1"/>
</dbReference>
<evidence type="ECO:0000313" key="4">
    <source>
        <dbReference type="Ensembl" id="ENSSFOP00015034251.2"/>
    </source>
</evidence>
<evidence type="ECO:0000259" key="3">
    <source>
        <dbReference type="PROSITE" id="PS50157"/>
    </source>
</evidence>
<dbReference type="OrthoDB" id="9908305at2759"/>
<dbReference type="GeneTree" id="ENSGT00940000169185"/>
<evidence type="ECO:0000256" key="1">
    <source>
        <dbReference type="PROSITE-ProRule" id="PRU00042"/>
    </source>
</evidence>
<dbReference type="InterPro" id="IPR013087">
    <property type="entry name" value="Znf_C2H2_type"/>
</dbReference>
<dbReference type="GO" id="GO:0008270">
    <property type="term" value="F:zinc ion binding"/>
    <property type="evidence" value="ECO:0007669"/>
    <property type="project" value="UniProtKB-KW"/>
</dbReference>
<proteinExistence type="predicted"/>
<name>A0A8C9V810_SCLFO</name>
<feature type="region of interest" description="Disordered" evidence="2">
    <location>
        <begin position="500"/>
        <end position="538"/>
    </location>
</feature>